<dbReference type="Gene3D" id="3.40.710.10">
    <property type="entry name" value="DD-peptidase/beta-lactamase superfamily"/>
    <property type="match status" value="1"/>
</dbReference>
<evidence type="ECO:0000256" key="4">
    <source>
        <dbReference type="ARBA" id="ARBA00022801"/>
    </source>
</evidence>
<evidence type="ECO:0000256" key="2">
    <source>
        <dbReference type="ARBA" id="ARBA00005336"/>
    </source>
</evidence>
<feature type="signal peptide" evidence="7">
    <location>
        <begin position="1"/>
        <end position="19"/>
    </location>
</feature>
<gene>
    <name evidence="10" type="ORF">I5907_05305</name>
</gene>
<dbReference type="Pfam" id="PF00144">
    <property type="entry name" value="Beta-lactamase"/>
    <property type="match status" value="1"/>
</dbReference>
<organism evidence="10 11">
    <name type="scientific">Panacibacter microcysteis</name>
    <dbReference type="NCBI Taxonomy" id="2793269"/>
    <lineage>
        <taxon>Bacteria</taxon>
        <taxon>Pseudomonadati</taxon>
        <taxon>Bacteroidota</taxon>
        <taxon>Chitinophagia</taxon>
        <taxon>Chitinophagales</taxon>
        <taxon>Chitinophagaceae</taxon>
        <taxon>Panacibacter</taxon>
    </lineage>
</organism>
<evidence type="ECO:0000256" key="5">
    <source>
        <dbReference type="ARBA" id="ARBA00023295"/>
    </source>
</evidence>
<dbReference type="SUPFAM" id="SSF51445">
    <property type="entry name" value="(Trans)glycosidases"/>
    <property type="match status" value="1"/>
</dbReference>
<dbReference type="InterPro" id="IPR012338">
    <property type="entry name" value="Beta-lactam/transpept-like"/>
</dbReference>
<dbReference type="EMBL" id="JADWYR010000001">
    <property type="protein sequence ID" value="MBG9375640.1"/>
    <property type="molecule type" value="Genomic_DNA"/>
</dbReference>
<comment type="catalytic activity">
    <reaction evidence="1">
        <text>Hydrolysis of terminal non-reducing N-acetyl-D-hexosamine residues in N-acetyl-beta-D-hexosaminides.</text>
        <dbReference type="EC" id="3.2.1.52"/>
    </reaction>
</comment>
<feature type="chain" id="PRO_5037657173" description="beta-N-acetylhexosaminidase" evidence="7">
    <location>
        <begin position="20"/>
        <end position="980"/>
    </location>
</feature>
<feature type="region of interest" description="Disordered" evidence="6">
    <location>
        <begin position="894"/>
        <end position="914"/>
    </location>
</feature>
<dbReference type="InterPro" id="IPR017853">
    <property type="entry name" value="GH"/>
</dbReference>
<dbReference type="InterPro" id="IPR001466">
    <property type="entry name" value="Beta-lactam-related"/>
</dbReference>
<keyword evidence="5" id="KW-0326">Glycosidase</keyword>
<dbReference type="EC" id="3.2.1.52" evidence="3"/>
<dbReference type="GO" id="GO:0004563">
    <property type="term" value="F:beta-N-acetylhexosaminidase activity"/>
    <property type="evidence" value="ECO:0007669"/>
    <property type="project" value="UniProtKB-EC"/>
</dbReference>
<dbReference type="Gene3D" id="3.40.50.1700">
    <property type="entry name" value="Glycoside hydrolase family 3 C-terminal domain"/>
    <property type="match status" value="1"/>
</dbReference>
<dbReference type="RefSeq" id="WP_196989680.1">
    <property type="nucleotide sequence ID" value="NZ_JADWYR010000001.1"/>
</dbReference>
<dbReference type="InterPro" id="IPR036881">
    <property type="entry name" value="Glyco_hydro_3_C_sf"/>
</dbReference>
<evidence type="ECO:0000256" key="7">
    <source>
        <dbReference type="SAM" id="SignalP"/>
    </source>
</evidence>
<accession>A0A931GUQ9</accession>
<feature type="domain" description="Beta-lactamase-related" evidence="8">
    <location>
        <begin position="600"/>
        <end position="952"/>
    </location>
</feature>
<evidence type="ECO:0000256" key="1">
    <source>
        <dbReference type="ARBA" id="ARBA00001231"/>
    </source>
</evidence>
<evidence type="ECO:0000256" key="3">
    <source>
        <dbReference type="ARBA" id="ARBA00012663"/>
    </source>
</evidence>
<dbReference type="SUPFAM" id="SSF56601">
    <property type="entry name" value="beta-lactamase/transpeptidase-like"/>
    <property type="match status" value="1"/>
</dbReference>
<evidence type="ECO:0000313" key="10">
    <source>
        <dbReference type="EMBL" id="MBG9375640.1"/>
    </source>
</evidence>
<comment type="caution">
    <text evidence="10">The sequence shown here is derived from an EMBL/GenBank/DDBJ whole genome shotgun (WGS) entry which is preliminary data.</text>
</comment>
<dbReference type="PANTHER" id="PTHR30480">
    <property type="entry name" value="BETA-HEXOSAMINIDASE-RELATED"/>
    <property type="match status" value="1"/>
</dbReference>
<evidence type="ECO:0000259" key="9">
    <source>
        <dbReference type="Pfam" id="PF00933"/>
    </source>
</evidence>
<keyword evidence="11" id="KW-1185">Reference proteome</keyword>
<feature type="compositionally biased region" description="Basic and acidic residues" evidence="6">
    <location>
        <begin position="894"/>
        <end position="911"/>
    </location>
</feature>
<proteinExistence type="inferred from homology"/>
<evidence type="ECO:0000259" key="8">
    <source>
        <dbReference type="Pfam" id="PF00144"/>
    </source>
</evidence>
<dbReference type="InterPro" id="IPR001764">
    <property type="entry name" value="Glyco_hydro_3_N"/>
</dbReference>
<dbReference type="InterPro" id="IPR036962">
    <property type="entry name" value="Glyco_hydro_3_N_sf"/>
</dbReference>
<keyword evidence="4 10" id="KW-0378">Hydrolase</keyword>
<feature type="domain" description="Glycoside hydrolase family 3 N-terminal" evidence="9">
    <location>
        <begin position="44"/>
        <end position="362"/>
    </location>
</feature>
<dbReference type="AlphaFoldDB" id="A0A931GUQ9"/>
<dbReference type="GO" id="GO:0009254">
    <property type="term" value="P:peptidoglycan turnover"/>
    <property type="evidence" value="ECO:0007669"/>
    <property type="project" value="TreeGrafter"/>
</dbReference>
<dbReference type="GO" id="GO:0005975">
    <property type="term" value="P:carbohydrate metabolic process"/>
    <property type="evidence" value="ECO:0007669"/>
    <property type="project" value="InterPro"/>
</dbReference>
<dbReference type="PANTHER" id="PTHR30480:SF13">
    <property type="entry name" value="BETA-HEXOSAMINIDASE"/>
    <property type="match status" value="1"/>
</dbReference>
<dbReference type="Gene3D" id="3.20.20.300">
    <property type="entry name" value="Glycoside hydrolase, family 3, N-terminal domain"/>
    <property type="match status" value="1"/>
</dbReference>
<protein>
    <recommendedName>
        <fullName evidence="3">beta-N-acetylhexosaminidase</fullName>
        <ecNumber evidence="3">3.2.1.52</ecNumber>
    </recommendedName>
</protein>
<evidence type="ECO:0000256" key="6">
    <source>
        <dbReference type="SAM" id="MobiDB-lite"/>
    </source>
</evidence>
<dbReference type="InterPro" id="IPR050226">
    <property type="entry name" value="NagZ_Beta-hexosaminidase"/>
</dbReference>
<dbReference type="Pfam" id="PF00933">
    <property type="entry name" value="Glyco_hydro_3"/>
    <property type="match status" value="1"/>
</dbReference>
<evidence type="ECO:0000313" key="11">
    <source>
        <dbReference type="Proteomes" id="UP000628448"/>
    </source>
</evidence>
<reference evidence="10" key="1">
    <citation type="submission" date="2020-11" db="EMBL/GenBank/DDBJ databases">
        <title>Bacterial whole genome sequence for Panacibacter sp. DH6.</title>
        <authorList>
            <person name="Le V."/>
            <person name="Ko S."/>
            <person name="Ahn C.-Y."/>
            <person name="Oh H.-M."/>
        </authorList>
    </citation>
    <scope>NUCLEOTIDE SEQUENCE</scope>
    <source>
        <strain evidence="10">DH6</strain>
    </source>
</reference>
<name>A0A931GUQ9_9BACT</name>
<comment type="similarity">
    <text evidence="2">Belongs to the glycosyl hydrolase 3 family.</text>
</comment>
<sequence>MKGFLIGMLSLLCITTVHAQKSFYAETPEAKHWVDSVYKSLSKEQRIAQLMVVRLSSRNPDGSAKFYDEKVTEQIKKYNVGAVCLFQGNPVAQATLVNKYQRMARTPVMICIDGETGVGMRMYDSVMKFPDQLTIGAVNDAAIVYNVGRAMALQCKRAGIQVDYAPVVDINNNPDNPVIGFRSFGEDKYKVALYGTKIMQGLQDEGVMATAKHFPGHGDVSVDSHFDMPVINKSKAQLDSLELYTFRQLFEAGIGSVMIAHLSIPAIDTTAHLPTSLSKNNVTSLLRNEMGFKGISFTDALEMQGVAKYYPAGEAGFRSILAGNDMLCLPGDVPGTIRRILAAIKKGELDKADMEARVKKVLLAKYHLGLNQVNTIPLDGLTNDLNKDVPALRKTVAENALTYVHATQPGLLPLAGNTKVAYVAVGAYKQNKLAALLKENFNADLFYFDYTKDDNDAAMLVKALRAKYDKVIIGVHGLSKYPAKQFGISNSAVKLVSDLQTATSAVTLLFGNPYAVKYLCNATDLAVCYEDDVIFQQAAFDWLTGKFTAKGTLPVSVCQYKYGTGSLVVEDRALPFTTPAALNIKDSLLYKVDSIANAGIFNRAFPGCVVLAARDGKVFLNKAYGFMAYDSLEPMKTSTIFDLASVTKISATNVSIMKLYEEGRIDLFKTLGDYLPWVATTDKANLQLADILLHQAGLKAFIPFYAEITDSLTGIPKPGFFKAMPDDTFNIQVADTMYMRHDWQDTMFARILQSPLGTKGNYIYSDNDFIFLGKIVEQVTGKPLNVYVQETFYKPMNMQTTGFLPANTFALSGIAPTEKEKTFRLQQLRGSVHDPGAAMFGGVAGHAGLFSDAYDLAKLYQMLLNGGSFNNVQYLKRETIDYFTAYHSDNSRRGYGFDKPEKDNDKRREPYPSKLATPLTYGHTGYTGTCVWVDPAYNLVYIFLSNRVFPDGGVNTRISQLNIRGAIQDVLYQAIGKNDL</sequence>
<dbReference type="Proteomes" id="UP000628448">
    <property type="component" value="Unassembled WGS sequence"/>
</dbReference>
<keyword evidence="7" id="KW-0732">Signal</keyword>